<dbReference type="Proteomes" id="UP000177996">
    <property type="component" value="Unassembled WGS sequence"/>
</dbReference>
<sequence length="81" mass="9450">MDSRVKCEEPPFQFLPIIAESYNRFHRREKDQFLSVAFASGAELESHVEVAKLLFPQHDLTNIELPLHEVMKILNVMLAKR</sequence>
<comment type="caution">
    <text evidence="1">The sequence shown here is derived from an EMBL/GenBank/DDBJ whole genome shotgun (WGS) entry which is preliminary data.</text>
</comment>
<name>A0A1G2D1R8_9BACT</name>
<accession>A0A1G2D1R8</accession>
<dbReference type="NCBIfam" id="TIGR02436">
    <property type="entry name" value="four helix bundle protein"/>
    <property type="match status" value="1"/>
</dbReference>
<dbReference type="EMBL" id="MHLL01000059">
    <property type="protein sequence ID" value="OGZ07447.1"/>
    <property type="molecule type" value="Genomic_DNA"/>
</dbReference>
<protein>
    <submittedName>
        <fullName evidence="1">Uncharacterized protein</fullName>
    </submittedName>
</protein>
<gene>
    <name evidence="1" type="ORF">A3D65_06440</name>
</gene>
<dbReference type="SUPFAM" id="SSF158446">
    <property type="entry name" value="IVS-encoded protein-like"/>
    <property type="match status" value="1"/>
</dbReference>
<evidence type="ECO:0000313" key="2">
    <source>
        <dbReference type="Proteomes" id="UP000177996"/>
    </source>
</evidence>
<dbReference type="STRING" id="1798661.A3D65_06440"/>
<reference evidence="1 2" key="1">
    <citation type="journal article" date="2016" name="Nat. Commun.">
        <title>Thousands of microbial genomes shed light on interconnected biogeochemical processes in an aquifer system.</title>
        <authorList>
            <person name="Anantharaman K."/>
            <person name="Brown C.T."/>
            <person name="Hug L.A."/>
            <person name="Sharon I."/>
            <person name="Castelle C.J."/>
            <person name="Probst A.J."/>
            <person name="Thomas B.C."/>
            <person name="Singh A."/>
            <person name="Wilkins M.J."/>
            <person name="Karaoz U."/>
            <person name="Brodie E.L."/>
            <person name="Williams K.H."/>
            <person name="Hubbard S.S."/>
            <person name="Banfield J.F."/>
        </authorList>
    </citation>
    <scope>NUCLEOTIDE SEQUENCE [LARGE SCALE GENOMIC DNA]</scope>
</reference>
<dbReference type="InterPro" id="IPR036583">
    <property type="entry name" value="23S_rRNA_IVS_sf"/>
</dbReference>
<dbReference type="InterPro" id="IPR012657">
    <property type="entry name" value="23S_rRNA-intervening_sequence"/>
</dbReference>
<organism evidence="1 2">
    <name type="scientific">Candidatus Lloydbacteria bacterium RIFCSPHIGHO2_02_FULL_50_13</name>
    <dbReference type="NCBI Taxonomy" id="1798661"/>
    <lineage>
        <taxon>Bacteria</taxon>
        <taxon>Candidatus Lloydiibacteriota</taxon>
    </lineage>
</organism>
<proteinExistence type="predicted"/>
<evidence type="ECO:0000313" key="1">
    <source>
        <dbReference type="EMBL" id="OGZ07447.1"/>
    </source>
</evidence>
<dbReference type="AlphaFoldDB" id="A0A1G2D1R8"/>